<sequence>MRTSKPVLVTAIAAALVTAAGMAYAYAQRPSAQDEAGGDANLRCGTTVCQSVIGRGVDGDMVEALTGAGGGRIRVTNSSGAFFIFEMTIAEAGAKVEGDKALECATAPSVDVCLVRGTKGADVLGEALVRRGGVWSRVSATYLSTGAYLALHDVDKDGVVDVVAVQRGCEGKCAFTQVFRVVGDDLGCTPPVDTAEQANRTPELSQLRPCAEA</sequence>
<organism evidence="2 3">
    <name type="scientific">Lentzea tibetensis</name>
    <dbReference type="NCBI Taxonomy" id="2591470"/>
    <lineage>
        <taxon>Bacteria</taxon>
        <taxon>Bacillati</taxon>
        <taxon>Actinomycetota</taxon>
        <taxon>Actinomycetes</taxon>
        <taxon>Pseudonocardiales</taxon>
        <taxon>Pseudonocardiaceae</taxon>
        <taxon>Lentzea</taxon>
    </lineage>
</organism>
<keyword evidence="3" id="KW-1185">Reference proteome</keyword>
<reference evidence="2 3" key="1">
    <citation type="submission" date="2019-07" db="EMBL/GenBank/DDBJ databases">
        <title>Lentzea xizangensis sp. nov., isolated from Qinghai-Tibetan Plateau Soils.</title>
        <authorList>
            <person name="Huang J."/>
        </authorList>
    </citation>
    <scope>NUCLEOTIDE SEQUENCE [LARGE SCALE GENOMIC DNA]</scope>
    <source>
        <strain evidence="2 3">FXJ1.1311</strain>
    </source>
</reference>
<evidence type="ECO:0000313" key="3">
    <source>
        <dbReference type="Proteomes" id="UP000316639"/>
    </source>
</evidence>
<protein>
    <recommendedName>
        <fullName evidence="4">Secreted protein</fullName>
    </recommendedName>
</protein>
<comment type="caution">
    <text evidence="2">The sequence shown here is derived from an EMBL/GenBank/DDBJ whole genome shotgun (WGS) entry which is preliminary data.</text>
</comment>
<name>A0A563ENQ9_9PSEU</name>
<evidence type="ECO:0000256" key="1">
    <source>
        <dbReference type="SAM" id="SignalP"/>
    </source>
</evidence>
<dbReference type="Proteomes" id="UP000316639">
    <property type="component" value="Unassembled WGS sequence"/>
</dbReference>
<evidence type="ECO:0008006" key="4">
    <source>
        <dbReference type="Google" id="ProtNLM"/>
    </source>
</evidence>
<evidence type="ECO:0000313" key="2">
    <source>
        <dbReference type="EMBL" id="TWP48295.1"/>
    </source>
</evidence>
<keyword evidence="1" id="KW-0732">Signal</keyword>
<dbReference type="AlphaFoldDB" id="A0A563ENQ9"/>
<accession>A0A563ENQ9</accession>
<dbReference type="EMBL" id="VOBR01000021">
    <property type="protein sequence ID" value="TWP48295.1"/>
    <property type="molecule type" value="Genomic_DNA"/>
</dbReference>
<feature type="signal peptide" evidence="1">
    <location>
        <begin position="1"/>
        <end position="25"/>
    </location>
</feature>
<proteinExistence type="predicted"/>
<feature type="chain" id="PRO_5021770266" description="Secreted protein" evidence="1">
    <location>
        <begin position="26"/>
        <end position="213"/>
    </location>
</feature>
<dbReference type="OrthoDB" id="3699175at2"/>
<gene>
    <name evidence="2" type="ORF">FKR81_28805</name>
</gene>
<dbReference type="RefSeq" id="WP_146356472.1">
    <property type="nucleotide sequence ID" value="NZ_VOBR01000021.1"/>
</dbReference>